<gene>
    <name evidence="1" type="ORF">P1A27_10730</name>
</gene>
<sequence length="93" mass="10522">MIITIEEGRNALRVDGDYNDDVILPLIESIPSYLELTTGRDWLDDEVHPLAKTVSGFILQLWFDNQTQDSERLKRTIDGLLVSLTALGRSYNG</sequence>
<dbReference type="EMBL" id="JARGCK010000008">
    <property type="protein sequence ID" value="MDK9866416.1"/>
    <property type="molecule type" value="Genomic_DNA"/>
</dbReference>
<organism evidence="1 2">
    <name type="scientific">Staphylococcus equorum</name>
    <dbReference type="NCBI Taxonomy" id="246432"/>
    <lineage>
        <taxon>Bacteria</taxon>
        <taxon>Bacillati</taxon>
        <taxon>Bacillota</taxon>
        <taxon>Bacilli</taxon>
        <taxon>Bacillales</taxon>
        <taxon>Staphylococcaceae</taxon>
        <taxon>Staphylococcus</taxon>
    </lineage>
</organism>
<reference evidence="1" key="1">
    <citation type="journal article" date="2023" name="Int. J. Mol. Sci.">
        <title>Antibiotic Resistance/Susceptibility Profiles of Staphylococcus equorum Strains from Cheese, and Genome Analysis for Antibiotic Resistance Genes.</title>
        <authorList>
            <person name="Vazquez L."/>
            <person name="Srednik M.E."/>
            <person name="Rodriguez J."/>
            <person name="Florez A.B."/>
            <person name="Mayo B."/>
        </authorList>
    </citation>
    <scope>NUCLEOTIDE SEQUENCE</scope>
    <source>
        <strain evidence="1">5A3I</strain>
    </source>
</reference>
<protein>
    <submittedName>
        <fullName evidence="1">Head-tail connector protein</fullName>
    </submittedName>
</protein>
<reference evidence="1" key="2">
    <citation type="submission" date="2023-03" db="EMBL/GenBank/DDBJ databases">
        <authorList>
            <person name="Vazquez L."/>
            <person name="Rodriguez J."/>
            <person name="Mayo B."/>
            <person name="Florez A.B."/>
        </authorList>
    </citation>
    <scope>NUCLEOTIDE SEQUENCE</scope>
    <source>
        <strain evidence="1">5A3I</strain>
    </source>
</reference>
<dbReference type="RefSeq" id="WP_285323987.1">
    <property type="nucleotide sequence ID" value="NZ_JARGCK010000008.1"/>
</dbReference>
<evidence type="ECO:0000313" key="1">
    <source>
        <dbReference type="EMBL" id="MDK9866416.1"/>
    </source>
</evidence>
<dbReference type="Proteomes" id="UP001174037">
    <property type="component" value="Unassembled WGS sequence"/>
</dbReference>
<accession>A0AAW7AH15</accession>
<name>A0AAW7AH15_9STAP</name>
<dbReference type="AlphaFoldDB" id="A0AAW7AH15"/>
<comment type="caution">
    <text evidence="1">The sequence shown here is derived from an EMBL/GenBank/DDBJ whole genome shotgun (WGS) entry which is preliminary data.</text>
</comment>
<dbReference type="CDD" id="cd08054">
    <property type="entry name" value="gp6"/>
    <property type="match status" value="1"/>
</dbReference>
<evidence type="ECO:0000313" key="2">
    <source>
        <dbReference type="Proteomes" id="UP001174037"/>
    </source>
</evidence>
<dbReference type="InterPro" id="IPR006450">
    <property type="entry name" value="Phage_HK97_gp6-like"/>
</dbReference>
<proteinExistence type="predicted"/>
<dbReference type="NCBIfam" id="TIGR01560">
    <property type="entry name" value="put_DNA_pack"/>
    <property type="match status" value="1"/>
</dbReference>